<dbReference type="EMBL" id="WSRP01000005">
    <property type="protein sequence ID" value="MVX56060.1"/>
    <property type="molecule type" value="Genomic_DNA"/>
</dbReference>
<dbReference type="Pfam" id="PF11981">
    <property type="entry name" value="DUF3482"/>
    <property type="match status" value="1"/>
</dbReference>
<dbReference type="SUPFAM" id="SSF52540">
    <property type="entry name" value="P-loop containing nucleoside triphosphate hydrolases"/>
    <property type="match status" value="1"/>
</dbReference>
<evidence type="ECO:0000313" key="2">
    <source>
        <dbReference type="EMBL" id="MVX56060.1"/>
    </source>
</evidence>
<dbReference type="GO" id="GO:0005525">
    <property type="term" value="F:GTP binding"/>
    <property type="evidence" value="ECO:0007669"/>
    <property type="project" value="InterPro"/>
</dbReference>
<accession>A0A6L6YEK1</accession>
<name>A0A6L6YEK1_9BURK</name>
<dbReference type="Gene3D" id="3.40.50.300">
    <property type="entry name" value="P-loop containing nucleotide triphosphate hydrolases"/>
    <property type="match status" value="1"/>
</dbReference>
<evidence type="ECO:0000313" key="3">
    <source>
        <dbReference type="Proteomes" id="UP000472580"/>
    </source>
</evidence>
<dbReference type="Pfam" id="PF01926">
    <property type="entry name" value="MMR_HSR1"/>
    <property type="match status" value="1"/>
</dbReference>
<dbReference type="CDD" id="cd00882">
    <property type="entry name" value="Ras_like_GTPase"/>
    <property type="match status" value="1"/>
</dbReference>
<comment type="caution">
    <text evidence="2">The sequence shown here is derived from an EMBL/GenBank/DDBJ whole genome shotgun (WGS) entry which is preliminary data.</text>
</comment>
<reference evidence="2 3" key="1">
    <citation type="submission" date="2019-12" db="EMBL/GenBank/DDBJ databases">
        <title>Microbes associate with the intestines of laboratory mice.</title>
        <authorList>
            <person name="Navarre W."/>
            <person name="Wong E."/>
        </authorList>
    </citation>
    <scope>NUCLEOTIDE SEQUENCE [LARGE SCALE GENOMIC DNA]</scope>
    <source>
        <strain evidence="2 3">NM82_D38</strain>
    </source>
</reference>
<dbReference type="InterPro" id="IPR021871">
    <property type="entry name" value="DUF3482"/>
</dbReference>
<feature type="domain" description="G" evidence="1">
    <location>
        <begin position="12"/>
        <end position="153"/>
    </location>
</feature>
<dbReference type="InterPro" id="IPR006073">
    <property type="entry name" value="GTP-bd"/>
</dbReference>
<gene>
    <name evidence="2" type="ORF">E5987_02415</name>
</gene>
<evidence type="ECO:0000259" key="1">
    <source>
        <dbReference type="Pfam" id="PF01926"/>
    </source>
</evidence>
<dbReference type="OrthoDB" id="5406017at2"/>
<dbReference type="InterPro" id="IPR027417">
    <property type="entry name" value="P-loop_NTPase"/>
</dbReference>
<organism evidence="2 3">
    <name type="scientific">Parasutterella muris</name>
    <dbReference type="NCBI Taxonomy" id="2565572"/>
    <lineage>
        <taxon>Bacteria</taxon>
        <taxon>Pseudomonadati</taxon>
        <taxon>Pseudomonadota</taxon>
        <taxon>Betaproteobacteria</taxon>
        <taxon>Burkholderiales</taxon>
        <taxon>Sutterellaceae</taxon>
        <taxon>Parasutterella</taxon>
    </lineage>
</organism>
<keyword evidence="3" id="KW-1185">Reference proteome</keyword>
<dbReference type="Proteomes" id="UP000472580">
    <property type="component" value="Unassembled WGS sequence"/>
</dbReference>
<protein>
    <submittedName>
        <fullName evidence="2">DUF3482 domain-containing protein</fullName>
    </submittedName>
</protein>
<proteinExistence type="predicted"/>
<dbReference type="RefSeq" id="WP_160334496.1">
    <property type="nucleotide sequence ID" value="NZ_CALPCR010000002.1"/>
</dbReference>
<sequence>MSTDLQKINLSLVSHTNVGKTTLARTLLGRDIGEVGDRSHVTTEPEDYVLLRAPDDSQLILWDTPGFGDSVRLANRLKGRSNPIGWFTSEIWDRLTDRSLWLNQQAIKHVRDISNVILYLVNASESPEAVPYVKSEMEILSWINKPVIVLLNQMGEVRPPEQEKAEVQVWKDFLSSYPFVKEVMPLDAFARCWVQEYELWKQIENCLPDNEKAAFASLHTAWVRQKTAVYSSSIDAMAAYLVKVTNDKELLQSQSLIDRLRAIGRTFGFIKKDINGAMKDAQVSLSTRAADGLCSLTQKLIEINGLEGKGTKNEILRRVREGWETQESVDPKASALIGAVAGGAMTGLAADIATGGLSLGLGALGGAIVGAVGGAGVAAAYNIKKGSKENIITWSPEATKGFVIETVLLYLAVAHFGRGRGEWESSECPAFWKDLTQKVLDEQKVDFKEIKEKAQNADQLRGEYSRILNAVLKEIFKDLYNVSI</sequence>
<dbReference type="AlphaFoldDB" id="A0A6L6YEK1"/>